<dbReference type="AlphaFoldDB" id="A0ABD0L0P1"/>
<evidence type="ECO:0000313" key="2">
    <source>
        <dbReference type="Proteomes" id="UP001519460"/>
    </source>
</evidence>
<protein>
    <submittedName>
        <fullName evidence="1">Uncharacterized protein</fullName>
    </submittedName>
</protein>
<reference evidence="1 2" key="1">
    <citation type="journal article" date="2023" name="Sci. Data">
        <title>Genome assembly of the Korean intertidal mud-creeper Batillaria attramentaria.</title>
        <authorList>
            <person name="Patra A.K."/>
            <person name="Ho P.T."/>
            <person name="Jun S."/>
            <person name="Lee S.J."/>
            <person name="Kim Y."/>
            <person name="Won Y.J."/>
        </authorList>
    </citation>
    <scope>NUCLEOTIDE SEQUENCE [LARGE SCALE GENOMIC DNA]</scope>
    <source>
        <strain evidence="1">Wonlab-2016</strain>
    </source>
</reference>
<keyword evidence="2" id="KW-1185">Reference proteome</keyword>
<accession>A0ABD0L0P1</accession>
<dbReference type="EMBL" id="JACVVK020000101">
    <property type="protein sequence ID" value="KAK7492685.1"/>
    <property type="molecule type" value="Genomic_DNA"/>
</dbReference>
<organism evidence="1 2">
    <name type="scientific">Batillaria attramentaria</name>
    <dbReference type="NCBI Taxonomy" id="370345"/>
    <lineage>
        <taxon>Eukaryota</taxon>
        <taxon>Metazoa</taxon>
        <taxon>Spiralia</taxon>
        <taxon>Lophotrochozoa</taxon>
        <taxon>Mollusca</taxon>
        <taxon>Gastropoda</taxon>
        <taxon>Caenogastropoda</taxon>
        <taxon>Sorbeoconcha</taxon>
        <taxon>Cerithioidea</taxon>
        <taxon>Batillariidae</taxon>
        <taxon>Batillaria</taxon>
    </lineage>
</organism>
<dbReference type="Proteomes" id="UP001519460">
    <property type="component" value="Unassembled WGS sequence"/>
</dbReference>
<proteinExistence type="predicted"/>
<evidence type="ECO:0000313" key="1">
    <source>
        <dbReference type="EMBL" id="KAK7492685.1"/>
    </source>
</evidence>
<comment type="caution">
    <text evidence="1">The sequence shown here is derived from an EMBL/GenBank/DDBJ whole genome shotgun (WGS) entry which is preliminary data.</text>
</comment>
<gene>
    <name evidence="1" type="ORF">BaRGS_00016164</name>
</gene>
<name>A0ABD0L0P1_9CAEN</name>
<sequence>MGCSSALTEKCADLPAGNVFQSESSWRRGMLKDTTLSESVYVLGQPHLDHLVPTSSCSVHDLSDMVLLSWTAFCLH</sequence>